<reference evidence="2" key="1">
    <citation type="journal article" date="2014" name="Science">
        <title>Ancient hybridizations among the ancestral genomes of bread wheat.</title>
        <authorList>
            <consortium name="International Wheat Genome Sequencing Consortium,"/>
            <person name="Marcussen T."/>
            <person name="Sandve S.R."/>
            <person name="Heier L."/>
            <person name="Spannagl M."/>
            <person name="Pfeifer M."/>
            <person name="Jakobsen K.S."/>
            <person name="Wulff B.B."/>
            <person name="Steuernagel B."/>
            <person name="Mayer K.F."/>
            <person name="Olsen O.A."/>
        </authorList>
    </citation>
    <scope>NUCLEOTIDE SEQUENCE [LARGE SCALE GENOMIC DNA]</scope>
    <source>
        <strain evidence="2">cv. AL8/78</strain>
    </source>
</reference>
<dbReference type="AlphaFoldDB" id="A0A453K4N9"/>
<dbReference type="Gramene" id="AET5Gv20285000.1">
    <property type="protein sequence ID" value="AET5Gv20285000.1"/>
    <property type="gene ID" value="AET5Gv20285000"/>
</dbReference>
<dbReference type="EnsemblPlants" id="AET5Gv20285000.2">
    <property type="protein sequence ID" value="AET5Gv20285000.2"/>
    <property type="gene ID" value="AET5Gv20285000"/>
</dbReference>
<keyword evidence="2" id="KW-1185">Reference proteome</keyword>
<dbReference type="Gramene" id="AET5Gv20285000.5">
    <property type="protein sequence ID" value="AET5Gv20285000.5"/>
    <property type="gene ID" value="AET5Gv20285000"/>
</dbReference>
<reference evidence="2" key="2">
    <citation type="journal article" date="2017" name="Nat. Plants">
        <title>The Aegilops tauschii genome reveals multiple impacts of transposons.</title>
        <authorList>
            <person name="Zhao G."/>
            <person name="Zou C."/>
            <person name="Li K."/>
            <person name="Wang K."/>
            <person name="Li T."/>
            <person name="Gao L."/>
            <person name="Zhang X."/>
            <person name="Wang H."/>
            <person name="Yang Z."/>
            <person name="Liu X."/>
            <person name="Jiang W."/>
            <person name="Mao L."/>
            <person name="Kong X."/>
            <person name="Jiao Y."/>
            <person name="Jia J."/>
        </authorList>
    </citation>
    <scope>NUCLEOTIDE SEQUENCE [LARGE SCALE GENOMIC DNA]</scope>
    <source>
        <strain evidence="2">cv. AL8/78</strain>
    </source>
</reference>
<proteinExistence type="predicted"/>
<dbReference type="Gramene" id="AET5Gv20285000.4">
    <property type="protein sequence ID" value="AET5Gv20285000.4"/>
    <property type="gene ID" value="AET5Gv20285000"/>
</dbReference>
<dbReference type="EnsemblPlants" id="AET5Gv20285000.5">
    <property type="protein sequence ID" value="AET5Gv20285000.5"/>
    <property type="gene ID" value="AET5Gv20285000"/>
</dbReference>
<organism evidence="1 2">
    <name type="scientific">Aegilops tauschii subsp. strangulata</name>
    <name type="common">Goatgrass</name>
    <dbReference type="NCBI Taxonomy" id="200361"/>
    <lineage>
        <taxon>Eukaryota</taxon>
        <taxon>Viridiplantae</taxon>
        <taxon>Streptophyta</taxon>
        <taxon>Embryophyta</taxon>
        <taxon>Tracheophyta</taxon>
        <taxon>Spermatophyta</taxon>
        <taxon>Magnoliopsida</taxon>
        <taxon>Liliopsida</taxon>
        <taxon>Poales</taxon>
        <taxon>Poaceae</taxon>
        <taxon>BOP clade</taxon>
        <taxon>Pooideae</taxon>
        <taxon>Triticodae</taxon>
        <taxon>Triticeae</taxon>
        <taxon>Triticinae</taxon>
        <taxon>Aegilops</taxon>
    </lineage>
</organism>
<reference evidence="1" key="3">
    <citation type="journal article" date="2017" name="Nature">
        <title>Genome sequence of the progenitor of the wheat D genome Aegilops tauschii.</title>
        <authorList>
            <person name="Luo M.C."/>
            <person name="Gu Y.Q."/>
            <person name="Puiu D."/>
            <person name="Wang H."/>
            <person name="Twardziok S.O."/>
            <person name="Deal K.R."/>
            <person name="Huo N."/>
            <person name="Zhu T."/>
            <person name="Wang L."/>
            <person name="Wang Y."/>
            <person name="McGuire P.E."/>
            <person name="Liu S."/>
            <person name="Long H."/>
            <person name="Ramasamy R.K."/>
            <person name="Rodriguez J.C."/>
            <person name="Van S.L."/>
            <person name="Yuan L."/>
            <person name="Wang Z."/>
            <person name="Xia Z."/>
            <person name="Xiao L."/>
            <person name="Anderson O.D."/>
            <person name="Ouyang S."/>
            <person name="Liang Y."/>
            <person name="Zimin A.V."/>
            <person name="Pertea G."/>
            <person name="Qi P."/>
            <person name="Bennetzen J.L."/>
            <person name="Dai X."/>
            <person name="Dawson M.W."/>
            <person name="Muller H.G."/>
            <person name="Kugler K."/>
            <person name="Rivarola-Duarte L."/>
            <person name="Spannagl M."/>
            <person name="Mayer K.F.X."/>
            <person name="Lu F.H."/>
            <person name="Bevan M.W."/>
            <person name="Leroy P."/>
            <person name="Li P."/>
            <person name="You F.M."/>
            <person name="Sun Q."/>
            <person name="Liu Z."/>
            <person name="Lyons E."/>
            <person name="Wicker T."/>
            <person name="Salzberg S.L."/>
            <person name="Devos K.M."/>
            <person name="Dvorak J."/>
        </authorList>
    </citation>
    <scope>NUCLEOTIDE SEQUENCE [LARGE SCALE GENOMIC DNA]</scope>
    <source>
        <strain evidence="1">cv. AL8/78</strain>
    </source>
</reference>
<dbReference type="Proteomes" id="UP000015105">
    <property type="component" value="Chromosome 5D"/>
</dbReference>
<dbReference type="Gramene" id="AET5Gv20285000.6">
    <property type="protein sequence ID" value="AET5Gv20285000.6"/>
    <property type="gene ID" value="AET5Gv20285000"/>
</dbReference>
<reference evidence="1" key="4">
    <citation type="submission" date="2019-03" db="UniProtKB">
        <authorList>
            <consortium name="EnsemblPlants"/>
        </authorList>
    </citation>
    <scope>IDENTIFICATION</scope>
</reference>
<dbReference type="Gramene" id="AET5Gv20285000.2">
    <property type="protein sequence ID" value="AET5Gv20285000.2"/>
    <property type="gene ID" value="AET5Gv20285000"/>
</dbReference>
<dbReference type="Gramene" id="AET5Gv20285000.3">
    <property type="protein sequence ID" value="AET5Gv20285000.3"/>
    <property type="gene ID" value="AET5Gv20285000"/>
</dbReference>
<dbReference type="EnsemblPlants" id="AET5Gv20285000.6">
    <property type="protein sequence ID" value="AET5Gv20285000.6"/>
    <property type="gene ID" value="AET5Gv20285000"/>
</dbReference>
<accession>A0A453K4N9</accession>
<dbReference type="EnsemblPlants" id="AET5Gv20285000.4">
    <property type="protein sequence ID" value="AET5Gv20285000.4"/>
    <property type="gene ID" value="AET5Gv20285000"/>
</dbReference>
<dbReference type="EnsemblPlants" id="AET5Gv20285000.1">
    <property type="protein sequence ID" value="AET5Gv20285000.1"/>
    <property type="gene ID" value="AET5Gv20285000"/>
</dbReference>
<sequence>MPSSILILSRAFIVSGRMKHEETVVAISSSLPYEVVDRVGTILPYEDSVFEEEKTGIP</sequence>
<reference evidence="1" key="5">
    <citation type="journal article" date="2021" name="G3 (Bethesda)">
        <title>Aegilops tauschii genome assembly Aet v5.0 features greater sequence contiguity and improved annotation.</title>
        <authorList>
            <person name="Wang L."/>
            <person name="Zhu T."/>
            <person name="Rodriguez J.C."/>
            <person name="Deal K.R."/>
            <person name="Dubcovsky J."/>
            <person name="McGuire P.E."/>
            <person name="Lux T."/>
            <person name="Spannagl M."/>
            <person name="Mayer K.F.X."/>
            <person name="Baldrich P."/>
            <person name="Meyers B.C."/>
            <person name="Huo N."/>
            <person name="Gu Y.Q."/>
            <person name="Zhou H."/>
            <person name="Devos K.M."/>
            <person name="Bennetzen J.L."/>
            <person name="Unver T."/>
            <person name="Budak H."/>
            <person name="Gulick P.J."/>
            <person name="Galiba G."/>
            <person name="Kalapos B."/>
            <person name="Nelson D.R."/>
            <person name="Li P."/>
            <person name="You F.M."/>
            <person name="Luo M.C."/>
            <person name="Dvorak J."/>
        </authorList>
    </citation>
    <scope>NUCLEOTIDE SEQUENCE [LARGE SCALE GENOMIC DNA]</scope>
    <source>
        <strain evidence="1">cv. AL8/78</strain>
    </source>
</reference>
<evidence type="ECO:0000313" key="2">
    <source>
        <dbReference type="Proteomes" id="UP000015105"/>
    </source>
</evidence>
<protein>
    <submittedName>
        <fullName evidence="1">Uncharacterized protein</fullName>
    </submittedName>
</protein>
<name>A0A453K4N9_AEGTS</name>
<evidence type="ECO:0000313" key="1">
    <source>
        <dbReference type="EnsemblPlants" id="AET5Gv20285000.1"/>
    </source>
</evidence>
<dbReference type="EnsemblPlants" id="AET5Gv20285000.3">
    <property type="protein sequence ID" value="AET5Gv20285000.3"/>
    <property type="gene ID" value="AET5Gv20285000"/>
</dbReference>